<reference evidence="1 2" key="1">
    <citation type="journal article" date="2019" name="Environ. Microbiol.">
        <title>An active ?-lactamase is a part of an orchestrated cell wall stress resistance network of Bacillus subtilis and related rhizosphere species.</title>
        <authorList>
            <person name="Bucher T."/>
            <person name="Keren-Paz A."/>
            <person name="Hausser J."/>
            <person name="Olender T."/>
            <person name="Cytryn E."/>
            <person name="Kolodkin-Gal I."/>
        </authorList>
    </citation>
    <scope>NUCLEOTIDE SEQUENCE [LARGE SCALE GENOMIC DNA]</scope>
    <source>
        <strain evidence="1 2">I186</strain>
    </source>
</reference>
<evidence type="ECO:0008006" key="3">
    <source>
        <dbReference type="Google" id="ProtNLM"/>
    </source>
</evidence>
<accession>A0A4U3ABC3</accession>
<dbReference type="AlphaFoldDB" id="A0A4U3ABC3"/>
<dbReference type="SUPFAM" id="SSF103642">
    <property type="entry name" value="Sec-C motif"/>
    <property type="match status" value="1"/>
</dbReference>
<organism evidence="1 2">
    <name type="scientific">Bacillus mycoides</name>
    <dbReference type="NCBI Taxonomy" id="1405"/>
    <lineage>
        <taxon>Bacteria</taxon>
        <taxon>Bacillati</taxon>
        <taxon>Bacillota</taxon>
        <taxon>Bacilli</taxon>
        <taxon>Bacillales</taxon>
        <taxon>Bacillaceae</taxon>
        <taxon>Bacillus</taxon>
        <taxon>Bacillus cereus group</taxon>
    </lineage>
</organism>
<evidence type="ECO:0000313" key="1">
    <source>
        <dbReference type="EMBL" id="TKI84722.1"/>
    </source>
</evidence>
<sequence>MRFTTSLQFICIKELFFRKKNKKNDTCPCSSGKKYKFCYMNDEIQLDI</sequence>
<proteinExistence type="predicted"/>
<protein>
    <recommendedName>
        <fullName evidence="3">Preprotein translocase subunit SecA</fullName>
    </recommendedName>
</protein>
<dbReference type="Pfam" id="PF02810">
    <property type="entry name" value="SEC-C"/>
    <property type="match status" value="1"/>
</dbReference>
<dbReference type="InterPro" id="IPR004027">
    <property type="entry name" value="SEC_C_motif"/>
</dbReference>
<evidence type="ECO:0000313" key="2">
    <source>
        <dbReference type="Proteomes" id="UP000305524"/>
    </source>
</evidence>
<dbReference type="Proteomes" id="UP000305524">
    <property type="component" value="Unassembled WGS sequence"/>
</dbReference>
<comment type="caution">
    <text evidence="1">The sequence shown here is derived from an EMBL/GenBank/DDBJ whole genome shotgun (WGS) entry which is preliminary data.</text>
</comment>
<name>A0A4U3ABC3_BACMY</name>
<gene>
    <name evidence="1" type="ORF">FC701_12825</name>
</gene>
<dbReference type="Gene3D" id="3.10.450.50">
    <property type="match status" value="1"/>
</dbReference>
<dbReference type="RefSeq" id="WP_137057734.1">
    <property type="nucleotide sequence ID" value="NZ_SZOD01000278.1"/>
</dbReference>
<dbReference type="EMBL" id="SZOD01000278">
    <property type="protein sequence ID" value="TKI84722.1"/>
    <property type="molecule type" value="Genomic_DNA"/>
</dbReference>